<sequence>MESLEEISKDSAHGPPSKPPASSLTVKEIVAARHLRHCPQTKRTVDILTHTVFTVGMGCIWRFPYLCHRNGGGNYILMYFFMLLLLGVPLLYMEMVLGHWLRVDHLHIWKQLVPWMGGIGYASMMVCFLVTLYNSIVVTWTFSYLISSFSSPVPWGYCPLETVNASGISCLQAGPHQYFWYHTTLQASGQIEEGGHFLVLNLTAGIFTIWLLLFLFMVFGLRVSLPVLAGFLVLPYFFLLCFLVRSFLLDGVAPSLQRMLKVEVRWAPQASQKPVCPPPAVHPAPLPRPSAQLSAWTSLDLWRQAASHTLYSLGLGLGLVNLPSYKVLGGNYLQVALLVAVTNLATSLLATCIVFTIQGFWVNNSGHICVEKGISKLLRLIEKGVLSPAAKPPSNMELQPVSNYLDWIQSLPEFLSSQVVHSSPSCSIRAQDKVMEGPGLALVAYSQVISFFPGSFFWAIIFFLFLLALGLNTLLRMVEGITSPLQSTVPMFQQYPKLPLVVVCLAGFLGSLVFTSRSGSYIMSMFDDHLVPLMLAAIMTIQTVTLAWIHGAWRFRDQLFIWQGHLLWSFLTVLWCGISTPGTLALLVLCLLQLCRWPPGSYTAWNSTAGQEVQQPHQRSSLTWTILLSVLALLPILAHPLSHCDFFSWVLSPKSHLGSHLTRQNRPAPKPVNWPKRKLVSPRLGNPSEVPKFSLPYSRTMDLTSPWNVSMPSSKTTNTYSWVSLPPTFNRFQIFKRNTSVSPWSESSSRMGPLT</sequence>
<organism evidence="9 10">
    <name type="scientific">Erinaceus europaeus</name>
    <name type="common">Western European hedgehog</name>
    <dbReference type="NCBI Taxonomy" id="9365"/>
    <lineage>
        <taxon>Eukaryota</taxon>
        <taxon>Metazoa</taxon>
        <taxon>Chordata</taxon>
        <taxon>Craniata</taxon>
        <taxon>Vertebrata</taxon>
        <taxon>Euteleostomi</taxon>
        <taxon>Mammalia</taxon>
        <taxon>Eutheria</taxon>
        <taxon>Laurasiatheria</taxon>
        <taxon>Eulipotyphla</taxon>
        <taxon>Erinaceidae</taxon>
        <taxon>Erinaceinae</taxon>
        <taxon>Erinaceus</taxon>
    </lineage>
</organism>
<feature type="transmembrane region" description="Helical" evidence="8">
    <location>
        <begin position="198"/>
        <end position="221"/>
    </location>
</feature>
<dbReference type="PRINTS" id="PR00176">
    <property type="entry name" value="NANEUSMPORT"/>
</dbReference>
<comment type="similarity">
    <text evidence="6">Belongs to the sodium:neurotransmitter symporter (SNF) (TC 2.A.22) family.</text>
</comment>
<feature type="compositionally biased region" description="Basic and acidic residues" evidence="7">
    <location>
        <begin position="1"/>
        <end position="12"/>
    </location>
</feature>
<feature type="transmembrane region" description="Helical" evidence="8">
    <location>
        <begin position="118"/>
        <end position="146"/>
    </location>
</feature>
<dbReference type="PROSITE" id="PS50267">
    <property type="entry name" value="NA_NEUROTRAN_SYMP_3"/>
    <property type="match status" value="1"/>
</dbReference>
<evidence type="ECO:0000256" key="3">
    <source>
        <dbReference type="ARBA" id="ARBA00022692"/>
    </source>
</evidence>
<dbReference type="InterPro" id="IPR000175">
    <property type="entry name" value="Na/ntran_symport"/>
</dbReference>
<name>A0ABM3W0N6_ERIEU</name>
<dbReference type="PANTHER" id="PTHR11616:SF233">
    <property type="entry name" value="TRANSPORTER"/>
    <property type="match status" value="1"/>
</dbReference>
<evidence type="ECO:0000256" key="4">
    <source>
        <dbReference type="ARBA" id="ARBA00022989"/>
    </source>
</evidence>
<dbReference type="Proteomes" id="UP001652624">
    <property type="component" value="Chromosome 2"/>
</dbReference>
<feature type="transmembrane region" description="Helical" evidence="8">
    <location>
        <begin position="530"/>
        <end position="553"/>
    </location>
</feature>
<keyword evidence="6" id="KW-0769">Symport</keyword>
<reference evidence="9" key="1">
    <citation type="submission" date="2025-05" db="UniProtKB">
        <authorList>
            <consortium name="RefSeq"/>
        </authorList>
    </citation>
    <scope>NUCLEOTIDE SEQUENCE [LARGE SCALE GENOMIC DNA]</scope>
</reference>
<evidence type="ECO:0000313" key="9">
    <source>
        <dbReference type="Proteomes" id="UP001652624"/>
    </source>
</evidence>
<dbReference type="RefSeq" id="XP_060030135.1">
    <property type="nucleotide sequence ID" value="XM_060174152.1"/>
</dbReference>
<feature type="transmembrane region" description="Helical" evidence="8">
    <location>
        <begin position="76"/>
        <end position="97"/>
    </location>
</feature>
<evidence type="ECO:0000256" key="7">
    <source>
        <dbReference type="SAM" id="MobiDB-lite"/>
    </source>
</evidence>
<dbReference type="GeneID" id="132533356"/>
<dbReference type="Pfam" id="PF00209">
    <property type="entry name" value="SNF"/>
    <property type="match status" value="2"/>
</dbReference>
<gene>
    <name evidence="10" type="primary">LOC132533356</name>
</gene>
<dbReference type="InterPro" id="IPR037272">
    <property type="entry name" value="SNS_sf"/>
</dbReference>
<proteinExistence type="inferred from homology"/>
<feature type="transmembrane region" description="Helical" evidence="8">
    <location>
        <begin position="498"/>
        <end position="518"/>
    </location>
</feature>
<dbReference type="SUPFAM" id="SSF161070">
    <property type="entry name" value="SNF-like"/>
    <property type="match status" value="1"/>
</dbReference>
<feature type="region of interest" description="Disordered" evidence="7">
    <location>
        <begin position="1"/>
        <end position="23"/>
    </location>
</feature>
<keyword evidence="5 8" id="KW-0472">Membrane</keyword>
<evidence type="ECO:0000256" key="8">
    <source>
        <dbReference type="SAM" id="Phobius"/>
    </source>
</evidence>
<reference evidence="10" key="2">
    <citation type="submission" date="2025-08" db="UniProtKB">
        <authorList>
            <consortium name="RefSeq"/>
        </authorList>
    </citation>
    <scope>IDENTIFICATION</scope>
</reference>
<evidence type="ECO:0000313" key="10">
    <source>
        <dbReference type="RefSeq" id="XP_060030135.1"/>
    </source>
</evidence>
<keyword evidence="4 8" id="KW-1133">Transmembrane helix</keyword>
<dbReference type="PROSITE" id="PS00610">
    <property type="entry name" value="NA_NEUROTRAN_SYMP_1"/>
    <property type="match status" value="1"/>
</dbReference>
<feature type="transmembrane region" description="Helical" evidence="8">
    <location>
        <begin position="228"/>
        <end position="248"/>
    </location>
</feature>
<evidence type="ECO:0000256" key="1">
    <source>
        <dbReference type="ARBA" id="ARBA00004141"/>
    </source>
</evidence>
<feature type="transmembrane region" description="Helical" evidence="8">
    <location>
        <begin position="456"/>
        <end position="478"/>
    </location>
</feature>
<protein>
    <recommendedName>
        <fullName evidence="6">Transporter</fullName>
    </recommendedName>
</protein>
<evidence type="ECO:0000256" key="2">
    <source>
        <dbReference type="ARBA" id="ARBA00022448"/>
    </source>
</evidence>
<keyword evidence="2 6" id="KW-0813">Transport</keyword>
<accession>A0ABM3W0N6</accession>
<keyword evidence="3 6" id="KW-0812">Transmembrane</keyword>
<dbReference type="PANTHER" id="PTHR11616">
    <property type="entry name" value="SODIUM/CHLORIDE DEPENDENT TRANSPORTER"/>
    <property type="match status" value="1"/>
</dbReference>
<evidence type="ECO:0000256" key="5">
    <source>
        <dbReference type="ARBA" id="ARBA00023136"/>
    </source>
</evidence>
<comment type="subcellular location">
    <subcellularLocation>
        <location evidence="1">Membrane</location>
        <topology evidence="1">Multi-pass membrane protein</topology>
    </subcellularLocation>
</comment>
<keyword evidence="9" id="KW-1185">Reference proteome</keyword>
<feature type="transmembrane region" description="Helical" evidence="8">
    <location>
        <begin position="565"/>
        <end position="592"/>
    </location>
</feature>
<evidence type="ECO:0000256" key="6">
    <source>
        <dbReference type="RuleBase" id="RU003732"/>
    </source>
</evidence>
<feature type="transmembrane region" description="Helical" evidence="8">
    <location>
        <begin position="332"/>
        <end position="357"/>
    </location>
</feature>